<keyword evidence="3" id="KW-1185">Reference proteome</keyword>
<evidence type="ECO:0000256" key="1">
    <source>
        <dbReference type="SAM" id="MobiDB-lite"/>
    </source>
</evidence>
<dbReference type="EMBL" id="UZAH01026379">
    <property type="protein sequence ID" value="VDO79761.1"/>
    <property type="molecule type" value="Genomic_DNA"/>
</dbReference>
<dbReference type="Proteomes" id="UP000050761">
    <property type="component" value="Unassembled WGS sequence"/>
</dbReference>
<dbReference type="AlphaFoldDB" id="A0A3P7XYL5"/>
<evidence type="ECO:0000313" key="2">
    <source>
        <dbReference type="EMBL" id="VDO79761.1"/>
    </source>
</evidence>
<accession>A0A3P7XYL5</accession>
<protein>
    <submittedName>
        <fullName evidence="4">C2H2-type domain-containing protein</fullName>
    </submittedName>
</protein>
<name>A0A3P7XYL5_HELPZ</name>
<sequence>MSALVTCPHCDRLYTHHSLPLHESKCQENPKAGARLAAVVAELSSKRTTKPLLRPRTRSISRPAGVEQRLCCVCGEPFTEQEIASHERKCMNGEDGTCEATELERAGVSVHAEGRGRSPCVHRSEQRGGGSLPGAATLPATSPRLGGSVASPSPMNCPVCRKIFAAIALTLLLEHHTTEAQEPFKMWTSVTKDICERSTQSGFFTYDTEFVLFNRATRRITKRVWTWNPYRTNSVYSVIDWHWNDTETGLGLYVSFRHLNSDMRRNDNPPTNPRQLNSTFRESYPDTGTGSDFSAFYKGNPVFFEASFYYDNPHRLFKKLAGSKCGQTGAWVANEGFYKWDYETNEWTPIYYLPWNADFYY</sequence>
<reference evidence="2 3" key="1">
    <citation type="submission" date="2018-11" db="EMBL/GenBank/DDBJ databases">
        <authorList>
            <consortium name="Pathogen Informatics"/>
        </authorList>
    </citation>
    <scope>NUCLEOTIDE SEQUENCE [LARGE SCALE GENOMIC DNA]</scope>
</reference>
<gene>
    <name evidence="2" type="ORF">HPBE_LOCUS9226</name>
</gene>
<evidence type="ECO:0000313" key="4">
    <source>
        <dbReference type="WBParaSite" id="HPBE_0000922501-mRNA-1"/>
    </source>
</evidence>
<feature type="region of interest" description="Disordered" evidence="1">
    <location>
        <begin position="114"/>
        <end position="147"/>
    </location>
</feature>
<feature type="compositionally biased region" description="Basic and acidic residues" evidence="1">
    <location>
        <begin position="114"/>
        <end position="126"/>
    </location>
</feature>
<evidence type="ECO:0000313" key="3">
    <source>
        <dbReference type="Proteomes" id="UP000050761"/>
    </source>
</evidence>
<dbReference type="OrthoDB" id="5873594at2759"/>
<organism evidence="2">
    <name type="scientific">Heligmosomoides polygyrus</name>
    <name type="common">Parasitic roundworm</name>
    <dbReference type="NCBI Taxonomy" id="6339"/>
    <lineage>
        <taxon>Eukaryota</taxon>
        <taxon>Metazoa</taxon>
        <taxon>Ecdysozoa</taxon>
        <taxon>Nematoda</taxon>
        <taxon>Chromadorea</taxon>
        <taxon>Rhabditida</taxon>
        <taxon>Rhabditina</taxon>
        <taxon>Rhabditomorpha</taxon>
        <taxon>Strongyloidea</taxon>
        <taxon>Heligmosomidae</taxon>
        <taxon>Heligmosomoides</taxon>
    </lineage>
</organism>
<proteinExistence type="predicted"/>
<dbReference type="WBParaSite" id="HPBE_0000922501-mRNA-1">
    <property type="protein sequence ID" value="HPBE_0000922501-mRNA-1"/>
    <property type="gene ID" value="HPBE_0000922501"/>
</dbReference>
<reference evidence="4" key="2">
    <citation type="submission" date="2019-09" db="UniProtKB">
        <authorList>
            <consortium name="WormBaseParasite"/>
        </authorList>
    </citation>
    <scope>IDENTIFICATION</scope>
</reference>